<evidence type="ECO:0000259" key="3">
    <source>
        <dbReference type="PROSITE" id="PS50055"/>
    </source>
</evidence>
<feature type="compositionally biased region" description="Polar residues" evidence="2">
    <location>
        <begin position="106"/>
        <end position="120"/>
    </location>
</feature>
<feature type="region of interest" description="Disordered" evidence="2">
    <location>
        <begin position="1"/>
        <end position="151"/>
    </location>
</feature>
<feature type="compositionally biased region" description="Low complexity" evidence="2">
    <location>
        <begin position="34"/>
        <end position="45"/>
    </location>
</feature>
<dbReference type="InterPro" id="IPR000242">
    <property type="entry name" value="PTP_cat"/>
</dbReference>
<reference evidence="5 6" key="1">
    <citation type="journal article" date="2019" name="Sci. Rep.">
        <title>Comparative genomics of chytrid fungi reveal insights into the obligate biotrophic and pathogenic lifestyle of Synchytrium endobioticum.</title>
        <authorList>
            <person name="van de Vossenberg B.T.L.H."/>
            <person name="Warris S."/>
            <person name="Nguyen H.D.T."/>
            <person name="van Gent-Pelzer M.P.E."/>
            <person name="Joly D.L."/>
            <person name="van de Geest H.C."/>
            <person name="Bonants P.J.M."/>
            <person name="Smith D.S."/>
            <person name="Levesque C.A."/>
            <person name="van der Lee T.A.J."/>
        </authorList>
    </citation>
    <scope>NUCLEOTIDE SEQUENCE [LARGE SCALE GENOMIC DNA]</scope>
    <source>
        <strain evidence="5 6">JEL517</strain>
    </source>
</reference>
<feature type="compositionally biased region" description="Polar residues" evidence="2">
    <location>
        <begin position="186"/>
        <end position="203"/>
    </location>
</feature>
<dbReference type="SMART" id="SM00194">
    <property type="entry name" value="PTPc"/>
    <property type="match status" value="1"/>
</dbReference>
<dbReference type="GeneID" id="42007223"/>
<feature type="compositionally biased region" description="Polar residues" evidence="2">
    <location>
        <begin position="8"/>
        <end position="18"/>
    </location>
</feature>
<proteinExistence type="inferred from homology"/>
<feature type="region of interest" description="Disordered" evidence="2">
    <location>
        <begin position="284"/>
        <end position="308"/>
    </location>
</feature>
<dbReference type="Proteomes" id="UP000319731">
    <property type="component" value="Unassembled WGS sequence"/>
</dbReference>
<evidence type="ECO:0000259" key="4">
    <source>
        <dbReference type="PROSITE" id="PS50056"/>
    </source>
</evidence>
<comment type="caution">
    <text evidence="5">The sequence shown here is derived from an EMBL/GenBank/DDBJ whole genome shotgun (WGS) entry which is preliminary data.</text>
</comment>
<dbReference type="SMART" id="SM00404">
    <property type="entry name" value="PTPc_motif"/>
    <property type="match status" value="1"/>
</dbReference>
<feature type="region of interest" description="Disordered" evidence="2">
    <location>
        <begin position="691"/>
        <end position="715"/>
    </location>
</feature>
<keyword evidence="6" id="KW-1185">Reference proteome</keyword>
<dbReference type="EMBL" id="QEAO01000070">
    <property type="protein sequence ID" value="TPX30449.1"/>
    <property type="molecule type" value="Genomic_DNA"/>
</dbReference>
<accession>A0A507BTQ2</accession>
<dbReference type="SUPFAM" id="SSF52799">
    <property type="entry name" value="(Phosphotyrosine protein) phosphatases II"/>
    <property type="match status" value="1"/>
</dbReference>
<evidence type="ECO:0008006" key="7">
    <source>
        <dbReference type="Google" id="ProtNLM"/>
    </source>
</evidence>
<evidence type="ECO:0000313" key="5">
    <source>
        <dbReference type="EMBL" id="TPX30449.1"/>
    </source>
</evidence>
<gene>
    <name evidence="5" type="ORF">SmJEL517_g06000</name>
</gene>
<dbReference type="OrthoDB" id="10253954at2759"/>
<protein>
    <recommendedName>
        <fullName evidence="7">Tyrosine-protein phosphatase domain-containing protein</fullName>
    </recommendedName>
</protein>
<dbReference type="InterPro" id="IPR003595">
    <property type="entry name" value="Tyr_Pase_cat"/>
</dbReference>
<feature type="compositionally biased region" description="Polar residues" evidence="2">
    <location>
        <begin position="131"/>
        <end position="147"/>
    </location>
</feature>
<name>A0A507BTQ2_9FUNG</name>
<sequence>MGQEHSKASTNEVGSSLASGGDTPDSKKSKRFSKASSSSLKTPISERPTHTRLGSLELDSEQALAIQAVTSQRSSDEISANGSVATTNNTTNPTPRFLLGHRRSHSSNTTHKVAPESQTASDKENSLARPPTSTEVEQAPTSNSLATSPILPGNLENSSSLSSIGSIPLNDISAIPAAFQKKNSLASRRSSTASGHNRQTLLTSSRSSSVSASSDSGAAVVASGNSVGGGSTAGGPQLQPPRLDILRTKSSKKASKEALAASIIAANSGLSTAASDDSTKGGLLSNLIPPSTTSTKASGTSAAPMSKGVGSQIPSLVAAIDPTKLPAWLSRLSTLSSKDATKLLTTAYADIEHEERDRITEAVTYNTSHNVAGTGDGGHSHGFWAAGTAANSRRNRYTDILPYDGNRFRLQYATPSLTASGPTTSDYINASLIQPLYSNHMYIATQGPLTNTIGDFWRMIWDSGSRMILMLTTLEERGRPKCARYWPDQIGTALRLAEVGGLDLEYAAELNFTEVLPRLSIKRSSPVLLNQNLQGSTLSATSASSASAFSLSKRRSDASLTAAAASDSGDDLRGFVRVFRLSGRGNDGVLETRRIYQVHFTGWPDHRASSAEAVLRLREVVNIIENEERLAASGKPMNTGSLSALVNWEEVVSVAKQPIVKRFSHRRGASSTSTFEGATAAANYSNGNSLASNSGASSNNITTNSNNNNGAKTSSKISYSTPIGPTVVHCSAGCGRTGTYIAIDSILAGWKEASEYPIVDSTAENPIDPIIETLRKLREQRVSMVQTLEQFALCYEAVLVKLSE</sequence>
<dbReference type="PROSITE" id="PS50056">
    <property type="entry name" value="TYR_PHOSPHATASE_2"/>
    <property type="match status" value="1"/>
</dbReference>
<feature type="compositionally biased region" description="Low complexity" evidence="2">
    <location>
        <begin position="289"/>
        <end position="304"/>
    </location>
</feature>
<dbReference type="Pfam" id="PF00102">
    <property type="entry name" value="Y_phosphatase"/>
    <property type="match status" value="2"/>
</dbReference>
<dbReference type="AlphaFoldDB" id="A0A507BTQ2"/>
<dbReference type="GO" id="GO:0004725">
    <property type="term" value="F:protein tyrosine phosphatase activity"/>
    <property type="evidence" value="ECO:0007669"/>
    <property type="project" value="InterPro"/>
</dbReference>
<feature type="domain" description="Tyrosine-protein phosphatase" evidence="3">
    <location>
        <begin position="391"/>
        <end position="801"/>
    </location>
</feature>
<evidence type="ECO:0000256" key="2">
    <source>
        <dbReference type="SAM" id="MobiDB-lite"/>
    </source>
</evidence>
<dbReference type="InterPro" id="IPR016130">
    <property type="entry name" value="Tyr_Pase_AS"/>
</dbReference>
<feature type="compositionally biased region" description="Polar residues" evidence="2">
    <location>
        <begin position="68"/>
        <end position="85"/>
    </location>
</feature>
<dbReference type="STRING" id="1806994.A0A507BTQ2"/>
<evidence type="ECO:0000313" key="6">
    <source>
        <dbReference type="Proteomes" id="UP000319731"/>
    </source>
</evidence>
<dbReference type="PROSITE" id="PS00383">
    <property type="entry name" value="TYR_PHOSPHATASE_1"/>
    <property type="match status" value="1"/>
</dbReference>
<dbReference type="InterPro" id="IPR050348">
    <property type="entry name" value="Protein-Tyr_Phosphatase"/>
</dbReference>
<dbReference type="CDD" id="cd00047">
    <property type="entry name" value="PTPc"/>
    <property type="match status" value="1"/>
</dbReference>
<feature type="compositionally biased region" description="Low complexity" evidence="2">
    <location>
        <begin position="204"/>
        <end position="225"/>
    </location>
</feature>
<dbReference type="InterPro" id="IPR000387">
    <property type="entry name" value="Tyr_Pase_dom"/>
</dbReference>
<dbReference type="PANTHER" id="PTHR19134:SF449">
    <property type="entry name" value="TYROSINE-PROTEIN PHOSPHATASE 1"/>
    <property type="match status" value="1"/>
</dbReference>
<organism evidence="5 6">
    <name type="scientific">Synchytrium microbalum</name>
    <dbReference type="NCBI Taxonomy" id="1806994"/>
    <lineage>
        <taxon>Eukaryota</taxon>
        <taxon>Fungi</taxon>
        <taxon>Fungi incertae sedis</taxon>
        <taxon>Chytridiomycota</taxon>
        <taxon>Chytridiomycota incertae sedis</taxon>
        <taxon>Chytridiomycetes</taxon>
        <taxon>Synchytriales</taxon>
        <taxon>Synchytriaceae</taxon>
        <taxon>Synchytrium</taxon>
    </lineage>
</organism>
<evidence type="ECO:0000256" key="1">
    <source>
        <dbReference type="ARBA" id="ARBA00009649"/>
    </source>
</evidence>
<comment type="similarity">
    <text evidence="1">Belongs to the protein-tyrosine phosphatase family. Non-receptor class subfamily.</text>
</comment>
<feature type="region of interest" description="Disordered" evidence="2">
    <location>
        <begin position="186"/>
        <end position="242"/>
    </location>
</feature>
<feature type="compositionally biased region" description="Low complexity" evidence="2">
    <location>
        <begin position="86"/>
        <end position="95"/>
    </location>
</feature>
<dbReference type="PANTHER" id="PTHR19134">
    <property type="entry name" value="RECEPTOR-TYPE TYROSINE-PROTEIN PHOSPHATASE"/>
    <property type="match status" value="1"/>
</dbReference>
<dbReference type="InterPro" id="IPR029021">
    <property type="entry name" value="Prot-tyrosine_phosphatase-like"/>
</dbReference>
<dbReference type="PROSITE" id="PS50055">
    <property type="entry name" value="TYR_PHOSPHATASE_PTP"/>
    <property type="match status" value="1"/>
</dbReference>
<feature type="domain" description="Tyrosine specific protein phosphatases" evidence="4">
    <location>
        <begin position="724"/>
        <end position="792"/>
    </location>
</feature>
<dbReference type="RefSeq" id="XP_031022112.1">
    <property type="nucleotide sequence ID" value="XM_031171926.1"/>
</dbReference>
<dbReference type="PRINTS" id="PR00700">
    <property type="entry name" value="PRTYPHPHTASE"/>
</dbReference>
<dbReference type="Gene3D" id="3.90.190.10">
    <property type="entry name" value="Protein tyrosine phosphatase superfamily"/>
    <property type="match status" value="1"/>
</dbReference>